<protein>
    <submittedName>
        <fullName evidence="1">Uncharacterized protein</fullName>
    </submittedName>
</protein>
<reference evidence="1" key="1">
    <citation type="submission" date="2014-11" db="EMBL/GenBank/DDBJ databases">
        <authorList>
            <person name="Amaro Gonzalez C."/>
        </authorList>
    </citation>
    <scope>NUCLEOTIDE SEQUENCE</scope>
</reference>
<dbReference type="AlphaFoldDB" id="A0A0E9SFQ7"/>
<sequence>MVFKIFWGWWWLSVTHPEKREGERTWDVGMVKSQMT</sequence>
<organism evidence="1">
    <name type="scientific">Anguilla anguilla</name>
    <name type="common">European freshwater eel</name>
    <name type="synonym">Muraena anguilla</name>
    <dbReference type="NCBI Taxonomy" id="7936"/>
    <lineage>
        <taxon>Eukaryota</taxon>
        <taxon>Metazoa</taxon>
        <taxon>Chordata</taxon>
        <taxon>Craniata</taxon>
        <taxon>Vertebrata</taxon>
        <taxon>Euteleostomi</taxon>
        <taxon>Actinopterygii</taxon>
        <taxon>Neopterygii</taxon>
        <taxon>Teleostei</taxon>
        <taxon>Anguilliformes</taxon>
        <taxon>Anguillidae</taxon>
        <taxon>Anguilla</taxon>
    </lineage>
</organism>
<name>A0A0E9SFQ7_ANGAN</name>
<accession>A0A0E9SFQ7</accession>
<evidence type="ECO:0000313" key="1">
    <source>
        <dbReference type="EMBL" id="JAH40082.1"/>
    </source>
</evidence>
<dbReference type="EMBL" id="GBXM01068495">
    <property type="protein sequence ID" value="JAH40082.1"/>
    <property type="molecule type" value="Transcribed_RNA"/>
</dbReference>
<reference evidence="1" key="2">
    <citation type="journal article" date="2015" name="Fish Shellfish Immunol.">
        <title>Early steps in the European eel (Anguilla anguilla)-Vibrio vulnificus interaction in the gills: Role of the RtxA13 toxin.</title>
        <authorList>
            <person name="Callol A."/>
            <person name="Pajuelo D."/>
            <person name="Ebbesson L."/>
            <person name="Teles M."/>
            <person name="MacKenzie S."/>
            <person name="Amaro C."/>
        </authorList>
    </citation>
    <scope>NUCLEOTIDE SEQUENCE</scope>
</reference>
<proteinExistence type="predicted"/>